<reference evidence="1" key="1">
    <citation type="submission" date="2021-02" db="EMBL/GenBank/DDBJ databases">
        <authorList>
            <consortium name="DOE Joint Genome Institute"/>
            <person name="Ahrendt S."/>
            <person name="Looney B.P."/>
            <person name="Miyauchi S."/>
            <person name="Morin E."/>
            <person name="Drula E."/>
            <person name="Courty P.E."/>
            <person name="Chicoki N."/>
            <person name="Fauchery L."/>
            <person name="Kohler A."/>
            <person name="Kuo A."/>
            <person name="Labutti K."/>
            <person name="Pangilinan J."/>
            <person name="Lipzen A."/>
            <person name="Riley R."/>
            <person name="Andreopoulos W."/>
            <person name="He G."/>
            <person name="Johnson J."/>
            <person name="Barry K.W."/>
            <person name="Grigoriev I.V."/>
            <person name="Nagy L."/>
            <person name="Hibbett D."/>
            <person name="Henrissat B."/>
            <person name="Matheny P.B."/>
            <person name="Labbe J."/>
            <person name="Martin F."/>
        </authorList>
    </citation>
    <scope>NUCLEOTIDE SEQUENCE</scope>
    <source>
        <strain evidence="1">EC-137</strain>
    </source>
</reference>
<protein>
    <submittedName>
        <fullName evidence="1">Uncharacterized protein</fullName>
    </submittedName>
</protein>
<evidence type="ECO:0000313" key="1">
    <source>
        <dbReference type="EMBL" id="KAI0030117.1"/>
    </source>
</evidence>
<sequence>MSQILVSKDKRVCDLLPSSVATFSQLPAKPSKDINEWMCLRPTLIEEFIRVVPRPKIQAAYLPYAVMYAGGVHPGTTDNKMTTVGLELYGYLAHVNVGECGNWTTLEDHIPRATWNLRIVGGPLSDILNQQADALWEIEQHIVASIQGHGLSVADVENGRARLWQGIFVRDGKPEKNLAKTGPAAKYHATWRIPDCPQLGQRQQDGTIRACRPGQFRRGDFVQLSVQFAVERKTFPKRGSVNVRLQLNQIIMLVPAKQTGEGKTIPSLDIEGFNGVDNSVVREAPAFQQMF</sequence>
<comment type="caution">
    <text evidence="1">The sequence shown here is derived from an EMBL/GenBank/DDBJ whole genome shotgun (WGS) entry which is preliminary data.</text>
</comment>
<organism evidence="1 2">
    <name type="scientific">Vararia minispora EC-137</name>
    <dbReference type="NCBI Taxonomy" id="1314806"/>
    <lineage>
        <taxon>Eukaryota</taxon>
        <taxon>Fungi</taxon>
        <taxon>Dikarya</taxon>
        <taxon>Basidiomycota</taxon>
        <taxon>Agaricomycotina</taxon>
        <taxon>Agaricomycetes</taxon>
        <taxon>Russulales</taxon>
        <taxon>Lachnocladiaceae</taxon>
        <taxon>Vararia</taxon>
    </lineage>
</organism>
<name>A0ACB8QEH0_9AGAM</name>
<accession>A0ACB8QEH0</accession>
<dbReference type="EMBL" id="MU273638">
    <property type="protein sequence ID" value="KAI0030117.1"/>
    <property type="molecule type" value="Genomic_DNA"/>
</dbReference>
<keyword evidence="2" id="KW-1185">Reference proteome</keyword>
<evidence type="ECO:0000313" key="2">
    <source>
        <dbReference type="Proteomes" id="UP000814128"/>
    </source>
</evidence>
<dbReference type="Proteomes" id="UP000814128">
    <property type="component" value="Unassembled WGS sequence"/>
</dbReference>
<proteinExistence type="predicted"/>
<gene>
    <name evidence="1" type="ORF">K488DRAFT_88054</name>
</gene>
<reference evidence="1" key="2">
    <citation type="journal article" date="2022" name="New Phytol.">
        <title>Evolutionary transition to the ectomycorrhizal habit in the genomes of a hyperdiverse lineage of mushroom-forming fungi.</title>
        <authorList>
            <person name="Looney B."/>
            <person name="Miyauchi S."/>
            <person name="Morin E."/>
            <person name="Drula E."/>
            <person name="Courty P.E."/>
            <person name="Kohler A."/>
            <person name="Kuo A."/>
            <person name="LaButti K."/>
            <person name="Pangilinan J."/>
            <person name="Lipzen A."/>
            <person name="Riley R."/>
            <person name="Andreopoulos W."/>
            <person name="He G."/>
            <person name="Johnson J."/>
            <person name="Nolan M."/>
            <person name="Tritt A."/>
            <person name="Barry K.W."/>
            <person name="Grigoriev I.V."/>
            <person name="Nagy L.G."/>
            <person name="Hibbett D."/>
            <person name="Henrissat B."/>
            <person name="Matheny P.B."/>
            <person name="Labbe J."/>
            <person name="Martin F.M."/>
        </authorList>
    </citation>
    <scope>NUCLEOTIDE SEQUENCE</scope>
    <source>
        <strain evidence="1">EC-137</strain>
    </source>
</reference>